<organism evidence="2 3">
    <name type="scientific">Entamoeba histolytica</name>
    <dbReference type="NCBI Taxonomy" id="5759"/>
    <lineage>
        <taxon>Eukaryota</taxon>
        <taxon>Amoebozoa</taxon>
        <taxon>Evosea</taxon>
        <taxon>Archamoebae</taxon>
        <taxon>Mastigamoebida</taxon>
        <taxon>Entamoebidae</taxon>
        <taxon>Entamoeba</taxon>
    </lineage>
</organism>
<sequence length="280" mass="32842">MKFLIFFIFWTWSYKVYQYPKKVILVLLPHQLPQWETQKDVYLQTYLDYYSLLKTMSTMLSFKIDIGISFPDFYSSVQLTETQTFLNQVQRHSISSVIISNESNTTRLLSDISSFQHKLKSYQFAISLTKTVKNKCLGNCDDKTLAQLSQQTQKLKQEIPSFHGLIALDYRRFNKNPINIILDDVFAHYYESTDNAIDIILQTAKDHQSLSASFDVSEFGNSMYFQNCGFLGNILNKAYQQNITVNFIVNRTHWILSENSQLFVRFLEMFKMCIDSFELI</sequence>
<reference evidence="2 3" key="1">
    <citation type="submission" date="2016-05" db="EMBL/GenBank/DDBJ databases">
        <title>First whole genome sequencing of Entamoeba histolytica HM1:IMSS-clone-6.</title>
        <authorList>
            <person name="Mukherjee Avik.K."/>
            <person name="Izumyama S."/>
            <person name="Nakada-Tsukui K."/>
            <person name="Nozaki T."/>
        </authorList>
    </citation>
    <scope>NUCLEOTIDE SEQUENCE [LARGE SCALE GENOMIC DNA]</scope>
    <source>
        <strain evidence="2 3">HM1:IMSS clone 6</strain>
    </source>
</reference>
<dbReference type="VEuPathDB" id="AmoebaDB:EHI5A_063360"/>
<protein>
    <submittedName>
        <fullName evidence="2">Uncharacterized protein</fullName>
    </submittedName>
</protein>
<feature type="chain" id="PRO_5023877038" evidence="1">
    <location>
        <begin position="19"/>
        <end position="280"/>
    </location>
</feature>
<evidence type="ECO:0000256" key="1">
    <source>
        <dbReference type="SAM" id="SignalP"/>
    </source>
</evidence>
<dbReference type="VEuPathDB" id="AmoebaDB:EHI8A_096380"/>
<dbReference type="Proteomes" id="UP000078387">
    <property type="component" value="Unassembled WGS sequence"/>
</dbReference>
<dbReference type="OMA" id="THWMISE"/>
<dbReference type="VEuPathDB" id="AmoebaDB:KM1_103830"/>
<dbReference type="VEuPathDB" id="AmoebaDB:EHI_013990"/>
<accession>A0A5K1UB37</accession>
<feature type="signal peptide" evidence="1">
    <location>
        <begin position="1"/>
        <end position="18"/>
    </location>
</feature>
<name>A0A5K1UB37_ENTHI</name>
<evidence type="ECO:0000313" key="2">
    <source>
        <dbReference type="EMBL" id="GAT93530.1"/>
    </source>
</evidence>
<dbReference type="EMBL" id="BDEQ01000001">
    <property type="protein sequence ID" value="GAT93530.1"/>
    <property type="molecule type" value="Genomic_DNA"/>
</dbReference>
<dbReference type="AlphaFoldDB" id="A0A5K1UB37"/>
<comment type="caution">
    <text evidence="2">The sequence shown here is derived from an EMBL/GenBank/DDBJ whole genome shotgun (WGS) entry which is preliminary data.</text>
</comment>
<dbReference type="VEuPathDB" id="AmoebaDB:EHI7A_094860"/>
<keyword evidence="1" id="KW-0732">Signal</keyword>
<proteinExistence type="predicted"/>
<evidence type="ECO:0000313" key="3">
    <source>
        <dbReference type="Proteomes" id="UP000078387"/>
    </source>
</evidence>
<gene>
    <name evidence="2" type="ORF">CL6EHI_013990</name>
</gene>